<proteinExistence type="predicted"/>
<dbReference type="SUPFAM" id="SSF51556">
    <property type="entry name" value="Metallo-dependent hydrolases"/>
    <property type="match status" value="1"/>
</dbReference>
<evidence type="ECO:0000259" key="1">
    <source>
        <dbReference type="Pfam" id="PF07969"/>
    </source>
</evidence>
<dbReference type="InterPro" id="IPR033932">
    <property type="entry name" value="YtcJ-like"/>
</dbReference>
<dbReference type="InterPro" id="IPR013108">
    <property type="entry name" value="Amidohydro_3"/>
</dbReference>
<dbReference type="Gene3D" id="3.10.310.70">
    <property type="match status" value="1"/>
</dbReference>
<gene>
    <name evidence="2" type="ORF">HFZ78_21030</name>
</gene>
<dbReference type="EMBL" id="CP051128">
    <property type="protein sequence ID" value="QIZ08882.1"/>
    <property type="molecule type" value="Genomic_DNA"/>
</dbReference>
<dbReference type="Gene3D" id="3.20.20.140">
    <property type="entry name" value="Metal-dependent hydrolases"/>
    <property type="match status" value="1"/>
</dbReference>
<accession>A0A6H1P628</accession>
<dbReference type="Gene3D" id="2.30.40.10">
    <property type="entry name" value="Urease, subunit C, domain 1"/>
    <property type="match status" value="1"/>
</dbReference>
<dbReference type="PANTHER" id="PTHR22642">
    <property type="entry name" value="IMIDAZOLONEPROPIONASE"/>
    <property type="match status" value="1"/>
</dbReference>
<organism evidence="2 3">
    <name type="scientific">Priestia megaterium</name>
    <name type="common">Bacillus megaterium</name>
    <dbReference type="NCBI Taxonomy" id="1404"/>
    <lineage>
        <taxon>Bacteria</taxon>
        <taxon>Bacillati</taxon>
        <taxon>Bacillota</taxon>
        <taxon>Bacilli</taxon>
        <taxon>Bacillales</taxon>
        <taxon>Bacillaceae</taxon>
        <taxon>Priestia</taxon>
    </lineage>
</organism>
<dbReference type="SUPFAM" id="SSF51338">
    <property type="entry name" value="Composite domain of metallo-dependent hydrolases"/>
    <property type="match status" value="1"/>
</dbReference>
<dbReference type="GO" id="GO:0016810">
    <property type="term" value="F:hydrolase activity, acting on carbon-nitrogen (but not peptide) bonds"/>
    <property type="evidence" value="ECO:0007669"/>
    <property type="project" value="InterPro"/>
</dbReference>
<dbReference type="Proteomes" id="UP000501868">
    <property type="component" value="Chromosome"/>
</dbReference>
<dbReference type="InterPro" id="IPR011059">
    <property type="entry name" value="Metal-dep_hydrolase_composite"/>
</dbReference>
<reference evidence="2 3" key="1">
    <citation type="submission" date="2020-04" db="EMBL/GenBank/DDBJ databases">
        <title>Genome-Wide Identification of 5-Methylcytosine Sites in Bacterial Genomes By High-Throughput Sequencing of MspJI Restriction Fragments.</title>
        <authorList>
            <person name="Wu V."/>
        </authorList>
    </citation>
    <scope>NUCLEOTIDE SEQUENCE [LARGE SCALE GENOMIC DNA]</scope>
    <source>
        <strain evidence="2 3">S2</strain>
    </source>
</reference>
<dbReference type="CDD" id="cd01300">
    <property type="entry name" value="YtcJ_like"/>
    <property type="match status" value="1"/>
</dbReference>
<dbReference type="InterPro" id="IPR032466">
    <property type="entry name" value="Metal_Hydrolase"/>
</dbReference>
<dbReference type="Pfam" id="PF07969">
    <property type="entry name" value="Amidohydro_3"/>
    <property type="match status" value="1"/>
</dbReference>
<protein>
    <submittedName>
        <fullName evidence="2">Amidohydrolase</fullName>
    </submittedName>
</protein>
<dbReference type="AlphaFoldDB" id="A0A6H1P628"/>
<reference evidence="2 3" key="2">
    <citation type="submission" date="2020-04" db="EMBL/GenBank/DDBJ databases">
        <authorList>
            <person name="Fomenkov A."/>
            <person name="Anton B.P."/>
            <person name="Roberts R.J."/>
        </authorList>
    </citation>
    <scope>NUCLEOTIDE SEQUENCE [LARGE SCALE GENOMIC DNA]</scope>
    <source>
        <strain evidence="2 3">S2</strain>
    </source>
</reference>
<sequence>MTKSIFTNGTIYTLETNQPVVEAVVVEKGRIVDIGSHHEMILQWGRNGSNIIDLQGKMVTPGLTDSHLHLSGVAFNFLDLGLTGVKSKSEMLDKIREKANTVAPGKWLVGMGWDENLFTEGTIPTIDELDVVAPHCPVYLKRVCHHAFLVNSKALEMSQYHPEINIPIGGTVVLDPITKKPTGMLLESASQLITKYIPVRTYQELKNGLQQAMQFAVKKGLTSVHTNDPAYLGGLDSTYKMYDEIINQEGQGLRCNLLIDYPYLNQLKERGMYAGYGNDKLQIGAIKIFADGAFGRRTALLSEPYHDNQSHFGDAMYDQETLYQVVKEIREHAMPLAVHTIGDKALENVLDILDQFPKVDYRDRIIHTSLVRNDLVQRLVDPSRISDIQPRFVVGDYPWVKERVGEKREPYLYAWKTLLESGVLCAGGSDAPVEPIDPLLGIHAAVTRRTPGDLHEGWNAKEKLSMLEAVKLFTVGGAFATNEENLKGTISRGKLADLTVYSNNLFTMESPDELLKTEIEMTIIGGEIKYKN</sequence>
<dbReference type="PANTHER" id="PTHR22642:SF2">
    <property type="entry name" value="PROTEIN LONG AFTER FAR-RED 3"/>
    <property type="match status" value="1"/>
</dbReference>
<feature type="domain" description="Amidohydrolase 3" evidence="1">
    <location>
        <begin position="51"/>
        <end position="528"/>
    </location>
</feature>
<keyword evidence="2" id="KW-0378">Hydrolase</keyword>
<evidence type="ECO:0000313" key="3">
    <source>
        <dbReference type="Proteomes" id="UP000501868"/>
    </source>
</evidence>
<name>A0A6H1P628_PRIMG</name>
<evidence type="ECO:0000313" key="2">
    <source>
        <dbReference type="EMBL" id="QIZ08882.1"/>
    </source>
</evidence>